<dbReference type="PANTHER" id="PTHR43539:SF78">
    <property type="entry name" value="FLAVIN-CONTAINING MONOOXYGENASE"/>
    <property type="match status" value="1"/>
</dbReference>
<evidence type="ECO:0000256" key="1">
    <source>
        <dbReference type="ARBA" id="ARBA00023002"/>
    </source>
</evidence>
<accession>B7SKF8</accession>
<organism evidence="3">
    <name type="scientific">Stutzerimonas stutzeri TS44</name>
    <dbReference type="NCBI Taxonomy" id="477228"/>
    <lineage>
        <taxon>Bacteria</taxon>
        <taxon>Pseudomonadati</taxon>
        <taxon>Pseudomonadota</taxon>
        <taxon>Gammaproteobacteria</taxon>
        <taxon>Pseudomonadales</taxon>
        <taxon>Pseudomonadaceae</taxon>
        <taxon>Stutzerimonas</taxon>
    </lineage>
</organism>
<evidence type="ECO:0000313" key="3">
    <source>
        <dbReference type="EMBL" id="ACB05939.1"/>
    </source>
</evidence>
<dbReference type="PATRIC" id="fig|477228.3.peg.3603"/>
<dbReference type="eggNOG" id="COG0492">
    <property type="taxonomic scope" value="Bacteria"/>
</dbReference>
<dbReference type="SUPFAM" id="SSF51905">
    <property type="entry name" value="FAD/NAD(P)-binding domain"/>
    <property type="match status" value="1"/>
</dbReference>
<dbReference type="InterPro" id="IPR036188">
    <property type="entry name" value="FAD/NAD-bd_sf"/>
</dbReference>
<proteinExistence type="predicted"/>
<dbReference type="GO" id="GO:0050660">
    <property type="term" value="F:flavin adenine dinucleotide binding"/>
    <property type="evidence" value="ECO:0007669"/>
    <property type="project" value="TreeGrafter"/>
</dbReference>
<dbReference type="EMBL" id="EU311944">
    <property type="protein sequence ID" value="ACB05939.1"/>
    <property type="molecule type" value="Genomic_DNA"/>
</dbReference>
<sequence length="458" mass="48376">MKLSELPVIVIGAGPVGLAAAAHLLARGVKPLIFEAGDQAGASISRWGHVRMFSPWEYNVDREAAKLLAATGWVAPGAGSYPTGRELLKQYVLPLAAVPVVSDCLHLKTRVLAVSKDGADTLKNKGRAEAAFLVRVAGPEGEKDVLARAVIDASGTYETPNWMGASGIPALGELEAKAHIVYGIPDAYGNEHDRYRNRRVLVVGGGHSAFNALQDLVQLAADAPATKVYWAIRGHSLERILGGGANDKLAERGNLGMRIKALLDQGKITLFKGVSISHVDSTEAGLIVHSNGETLPAVDEIIVATGFRPNLQLLGELRLAIDPATQSPVQLAPLIDPNEHSCGTVRPHGIDELSHPDEGVFIVGMKSYGRAPTFLMLTGYEQVRSVVAGLAGDWEAARRVELELPETGVCSLRPEQPKGVPSCGAPTPAAQPPCCDTQAPLAAPQASESRCCNPTSRA</sequence>
<dbReference type="Gene3D" id="3.50.50.60">
    <property type="entry name" value="FAD/NAD(P)-binding domain"/>
    <property type="match status" value="1"/>
</dbReference>
<evidence type="ECO:0000256" key="2">
    <source>
        <dbReference type="SAM" id="MobiDB-lite"/>
    </source>
</evidence>
<keyword evidence="1" id="KW-0560">Oxidoreductase</keyword>
<name>B7SKF8_STUST</name>
<dbReference type="PRINTS" id="PR00368">
    <property type="entry name" value="FADPNR"/>
</dbReference>
<dbReference type="PRINTS" id="PR00411">
    <property type="entry name" value="PNDRDTASEI"/>
</dbReference>
<feature type="compositionally biased region" description="Polar residues" evidence="2">
    <location>
        <begin position="446"/>
        <end position="458"/>
    </location>
</feature>
<feature type="region of interest" description="Disordered" evidence="2">
    <location>
        <begin position="416"/>
        <end position="458"/>
    </location>
</feature>
<gene>
    <name evidence="3" type="primary">trxB</name>
</gene>
<protein>
    <submittedName>
        <fullName evidence="3">Thioredoxin reductase</fullName>
    </submittedName>
</protein>
<reference evidence="3" key="2">
    <citation type="journal article" date="2009" name="BMC Microbiol.">
        <title>Genes involved in arsenic transformation and resistance associated with different levels of arsenic-contaminated soils.</title>
        <authorList>
            <person name="Cai L."/>
            <person name="Liu G."/>
            <person name="Rensing C."/>
            <person name="Wang G."/>
        </authorList>
    </citation>
    <scope>NUCLEOTIDE SEQUENCE</scope>
    <source>
        <strain evidence="3">TS44</strain>
    </source>
</reference>
<dbReference type="InterPro" id="IPR050982">
    <property type="entry name" value="Auxin_biosynth/cation_transpt"/>
</dbReference>
<dbReference type="OrthoDB" id="9773233at2"/>
<dbReference type="AlphaFoldDB" id="B7SKF8"/>
<dbReference type="Pfam" id="PF13738">
    <property type="entry name" value="Pyr_redox_3"/>
    <property type="match status" value="1"/>
</dbReference>
<dbReference type="GO" id="GO:0004497">
    <property type="term" value="F:monooxygenase activity"/>
    <property type="evidence" value="ECO:0007669"/>
    <property type="project" value="TreeGrafter"/>
</dbReference>
<dbReference type="PANTHER" id="PTHR43539">
    <property type="entry name" value="FLAVIN-BINDING MONOOXYGENASE-LIKE PROTEIN (AFU_ORTHOLOGUE AFUA_4G09220)"/>
    <property type="match status" value="1"/>
</dbReference>
<reference evidence="3" key="1">
    <citation type="journal article" date="2009" name="Appl. Microbiol. Biotechnol.">
        <title>Novel gene clusters involved in arsenite oxidation and resistance in two arsenite oxidizers: Achromobacter sp. SY8 and Pseudomonas sp. TS44.</title>
        <authorList>
            <person name="Cai L."/>
            <person name="Rensing C."/>
            <person name="Li X."/>
            <person name="Wang G."/>
        </authorList>
    </citation>
    <scope>NUCLEOTIDE SEQUENCE</scope>
    <source>
        <strain evidence="3">TS44</strain>
    </source>
</reference>